<keyword evidence="1" id="KW-0472">Membrane</keyword>
<evidence type="ECO:0000313" key="2">
    <source>
        <dbReference type="EMBL" id="AFD06414.1"/>
    </source>
</evidence>
<keyword evidence="3" id="KW-1185">Reference proteome</keyword>
<name>H8KQB9_SOLCM</name>
<keyword evidence="1" id="KW-0812">Transmembrane</keyword>
<evidence type="ECO:0000256" key="1">
    <source>
        <dbReference type="SAM" id="Phobius"/>
    </source>
</evidence>
<accession>H8KQB9</accession>
<dbReference type="EMBL" id="CP003349">
    <property type="protein sequence ID" value="AFD06414.1"/>
    <property type="molecule type" value="Genomic_DNA"/>
</dbReference>
<dbReference type="Proteomes" id="UP000007590">
    <property type="component" value="Chromosome"/>
</dbReference>
<dbReference type="RefSeq" id="WP_014679641.1">
    <property type="nucleotide sequence ID" value="NC_017770.1"/>
</dbReference>
<dbReference type="AlphaFoldDB" id="H8KQB9"/>
<keyword evidence="1" id="KW-1133">Transmembrane helix</keyword>
<feature type="transmembrane region" description="Helical" evidence="1">
    <location>
        <begin position="15"/>
        <end position="37"/>
    </location>
</feature>
<evidence type="ECO:0000313" key="3">
    <source>
        <dbReference type="Proteomes" id="UP000007590"/>
    </source>
</evidence>
<dbReference type="HOGENOM" id="CLU_2107400_0_0_10"/>
<proteinExistence type="predicted"/>
<protein>
    <recommendedName>
        <fullName evidence="4">PH domain-containing protein</fullName>
    </recommendedName>
</protein>
<dbReference type="KEGG" id="scn:Solca_1326"/>
<gene>
    <name evidence="2" type="ordered locus">Solca_1326</name>
</gene>
<organism evidence="2 3">
    <name type="scientific">Solitalea canadensis (strain ATCC 29591 / DSM 3403 / JCM 21819 / LMG 8368 / NBRC 15130 / NCIMB 12057 / USAM 9D)</name>
    <name type="common">Flexibacter canadensis</name>
    <dbReference type="NCBI Taxonomy" id="929556"/>
    <lineage>
        <taxon>Bacteria</taxon>
        <taxon>Pseudomonadati</taxon>
        <taxon>Bacteroidota</taxon>
        <taxon>Sphingobacteriia</taxon>
        <taxon>Sphingobacteriales</taxon>
        <taxon>Sphingobacteriaceae</taxon>
        <taxon>Solitalea</taxon>
    </lineage>
</organism>
<reference evidence="2" key="1">
    <citation type="submission" date="2012-02" db="EMBL/GenBank/DDBJ databases">
        <title>The complete genome of Solitalea canadensis DSM 3403.</title>
        <authorList>
            <consortium name="US DOE Joint Genome Institute (JGI-PGF)"/>
            <person name="Lucas S."/>
            <person name="Copeland A."/>
            <person name="Lapidus A."/>
            <person name="Glavina del Rio T."/>
            <person name="Dalin E."/>
            <person name="Tice H."/>
            <person name="Bruce D."/>
            <person name="Goodwin L."/>
            <person name="Pitluck S."/>
            <person name="Peters L."/>
            <person name="Ovchinnikova G."/>
            <person name="Lu M."/>
            <person name="Kyrpides N."/>
            <person name="Mavromatis K."/>
            <person name="Ivanova N."/>
            <person name="Brettin T."/>
            <person name="Detter J.C."/>
            <person name="Han C."/>
            <person name="Larimer F."/>
            <person name="Land M."/>
            <person name="Hauser L."/>
            <person name="Markowitz V."/>
            <person name="Cheng J.-F."/>
            <person name="Hugenholtz P."/>
            <person name="Woyke T."/>
            <person name="Wu D."/>
            <person name="Spring S."/>
            <person name="Schroeder M."/>
            <person name="Kopitz M."/>
            <person name="Brambilla E."/>
            <person name="Klenk H.-P."/>
            <person name="Eisen J.A."/>
        </authorList>
    </citation>
    <scope>NUCLEOTIDE SEQUENCE</scope>
    <source>
        <strain evidence="2">DSM 3403</strain>
    </source>
</reference>
<sequence>MILFFLFYGYVSDQLIALLAVLGVLFFVYFVILIYTLNRNQNKPVLIISKEGLYYKNIGLITWEYISGVKINVNFFNRLESNLLTISLKNQDPLIIPTNNLDHSSEELAKKNKLL</sequence>
<evidence type="ECO:0008006" key="4">
    <source>
        <dbReference type="Google" id="ProtNLM"/>
    </source>
</evidence>